<dbReference type="InterPro" id="IPR036770">
    <property type="entry name" value="Ankyrin_rpt-contain_sf"/>
</dbReference>
<dbReference type="WBParaSite" id="ALUE_0001596901-mRNA-1">
    <property type="protein sequence ID" value="ALUE_0001596901-mRNA-1"/>
    <property type="gene ID" value="ALUE_0001596901"/>
</dbReference>
<feature type="compositionally biased region" description="Polar residues" evidence="4">
    <location>
        <begin position="144"/>
        <end position="163"/>
    </location>
</feature>
<dbReference type="GO" id="GO:0031436">
    <property type="term" value="C:BRCA1-BARD1 complex"/>
    <property type="evidence" value="ECO:0007669"/>
    <property type="project" value="TreeGrafter"/>
</dbReference>
<proteinExistence type="predicted"/>
<dbReference type="Gene3D" id="1.25.40.20">
    <property type="entry name" value="Ankyrin repeat-containing domain"/>
    <property type="match status" value="1"/>
</dbReference>
<dbReference type="AlphaFoldDB" id="A0A9J2Q343"/>
<evidence type="ECO:0000313" key="7">
    <source>
        <dbReference type="WBParaSite" id="ALUE_0001596901-mRNA-1"/>
    </source>
</evidence>
<feature type="transmembrane region" description="Helical" evidence="5">
    <location>
        <begin position="675"/>
        <end position="694"/>
    </location>
</feature>
<evidence type="ECO:0000256" key="4">
    <source>
        <dbReference type="SAM" id="MobiDB-lite"/>
    </source>
</evidence>
<dbReference type="GO" id="GO:0085020">
    <property type="term" value="P:protein K6-linked ubiquitination"/>
    <property type="evidence" value="ECO:0007669"/>
    <property type="project" value="TreeGrafter"/>
</dbReference>
<name>A0A9J2Q343_ASCLU</name>
<evidence type="ECO:0000256" key="5">
    <source>
        <dbReference type="SAM" id="Phobius"/>
    </source>
</evidence>
<protein>
    <submittedName>
        <fullName evidence="7">ANK_REP_REGION domain-containing protein</fullName>
    </submittedName>
</protein>
<organism evidence="6 7">
    <name type="scientific">Ascaris lumbricoides</name>
    <name type="common">Giant roundworm</name>
    <dbReference type="NCBI Taxonomy" id="6252"/>
    <lineage>
        <taxon>Eukaryota</taxon>
        <taxon>Metazoa</taxon>
        <taxon>Ecdysozoa</taxon>
        <taxon>Nematoda</taxon>
        <taxon>Chromadorea</taxon>
        <taxon>Rhabditida</taxon>
        <taxon>Spirurina</taxon>
        <taxon>Ascaridomorpha</taxon>
        <taxon>Ascaridoidea</taxon>
        <taxon>Ascarididae</taxon>
        <taxon>Ascaris</taxon>
    </lineage>
</organism>
<keyword evidence="5" id="KW-0812">Transmembrane</keyword>
<dbReference type="PANTHER" id="PTHR24171">
    <property type="entry name" value="ANKYRIN REPEAT DOMAIN-CONTAINING PROTEIN 39-RELATED"/>
    <property type="match status" value="1"/>
</dbReference>
<feature type="region of interest" description="Disordered" evidence="4">
    <location>
        <begin position="144"/>
        <end position="165"/>
    </location>
</feature>
<dbReference type="SMART" id="SM00248">
    <property type="entry name" value="ANK"/>
    <property type="match status" value="1"/>
</dbReference>
<dbReference type="SUPFAM" id="SSF48403">
    <property type="entry name" value="Ankyrin repeat"/>
    <property type="match status" value="1"/>
</dbReference>
<dbReference type="InterPro" id="IPR002110">
    <property type="entry name" value="Ankyrin_rpt"/>
</dbReference>
<feature type="repeat" description="ANK" evidence="3">
    <location>
        <begin position="87"/>
        <end position="119"/>
    </location>
</feature>
<evidence type="ECO:0000256" key="3">
    <source>
        <dbReference type="PROSITE-ProRule" id="PRU00023"/>
    </source>
</evidence>
<evidence type="ECO:0000313" key="6">
    <source>
        <dbReference type="Proteomes" id="UP000036681"/>
    </source>
</evidence>
<accession>A0A9J2Q343</accession>
<keyword evidence="5" id="KW-1133">Transmembrane helix</keyword>
<reference evidence="7" key="1">
    <citation type="submission" date="2023-03" db="UniProtKB">
        <authorList>
            <consortium name="WormBaseParasite"/>
        </authorList>
    </citation>
    <scope>IDENTIFICATION</scope>
</reference>
<keyword evidence="1" id="KW-0677">Repeat</keyword>
<keyword evidence="2 3" id="KW-0040">ANK repeat</keyword>
<sequence>MLVICLEGIAGATETVVALLALGRYDLSSVTPGSFCALTGRSDIGTMDSYLQHQMDFLEACSAGNMERTTSLLDSGLVDIEFRHRVNGWTGLHWAARRGHTDIVDLLLRAGFDPKAKSKQGKTPIDVAIEPSVKAILEEYSQSPSDASMEMNSASSGSPITPTRKQELYSYGRRDSLDRTRFLLVRTNFADGKEAFRRITLPGGGTVEHLKLTVERSMKMGRVAQVILLPDHIPIETQEQIRDLADCQKVEVVFEPNDDVKACIRFYYNEFLKGTDTTASQMLAYCITLEQSSLKEHLQSAKPNSNKNADQCWTARVCLSIYDMVRRCGAVVTRHIVRVNNNTRKLIGGLISSHRALVTIEHEMDSSSTGAPPTQRLHLNESNSSTYFCEIALASGNESKHASVDVVVFWCLLNCSRFGISSDKWLYFLSIVTCFVDEMEDYKRSIKPVADTKANRKGSLTEKTFSEAKTMKWRAARIQKTVSMNDEYMISTNDDSQLNNTQLNTSITLGEQIELETEHRADVDSSQLPTHIVEAESTLSDLSLRASSPYAEIATVLSAREVASSCLSESLKVPSDGCVEVLQNVGEHEINEQTIEENISQEIALANRRSCNQDVHLTVVSASNISIDGTQMECSLKEETVDIRRDIYASKSGKAQKVLSALIGDENDKYRPVKIALLAAGVVGVSGGIAYYLFVKVK</sequence>
<dbReference type="GO" id="GO:0004842">
    <property type="term" value="F:ubiquitin-protein transferase activity"/>
    <property type="evidence" value="ECO:0007669"/>
    <property type="project" value="TreeGrafter"/>
</dbReference>
<dbReference type="PROSITE" id="PS50088">
    <property type="entry name" value="ANK_REPEAT"/>
    <property type="match status" value="1"/>
</dbReference>
<evidence type="ECO:0000256" key="1">
    <source>
        <dbReference type="ARBA" id="ARBA00022737"/>
    </source>
</evidence>
<dbReference type="PANTHER" id="PTHR24171:SF8">
    <property type="entry name" value="BRCA1-ASSOCIATED RING DOMAIN PROTEIN 1"/>
    <property type="match status" value="1"/>
</dbReference>
<dbReference type="Proteomes" id="UP000036681">
    <property type="component" value="Unplaced"/>
</dbReference>
<dbReference type="PROSITE" id="PS50297">
    <property type="entry name" value="ANK_REP_REGION"/>
    <property type="match status" value="1"/>
</dbReference>
<evidence type="ECO:0000256" key="2">
    <source>
        <dbReference type="ARBA" id="ARBA00023043"/>
    </source>
</evidence>
<dbReference type="GO" id="GO:0070531">
    <property type="term" value="C:BRCA1-A complex"/>
    <property type="evidence" value="ECO:0007669"/>
    <property type="project" value="TreeGrafter"/>
</dbReference>
<keyword evidence="6" id="KW-1185">Reference proteome</keyword>
<keyword evidence="5" id="KW-0472">Membrane</keyword>
<dbReference type="Pfam" id="PF12796">
    <property type="entry name" value="Ank_2"/>
    <property type="match status" value="1"/>
</dbReference>